<accession>A0ABQ2KHP7</accession>
<name>A0ABQ2KHP7_9MICO</name>
<keyword evidence="1" id="KW-0812">Transmembrane</keyword>
<keyword evidence="3" id="KW-1185">Reference proteome</keyword>
<dbReference type="Proteomes" id="UP000626982">
    <property type="component" value="Unassembled WGS sequence"/>
</dbReference>
<feature type="transmembrane region" description="Helical" evidence="1">
    <location>
        <begin position="85"/>
        <end position="107"/>
    </location>
</feature>
<comment type="caution">
    <text evidence="2">The sequence shown here is derived from an EMBL/GenBank/DDBJ whole genome shotgun (WGS) entry which is preliminary data.</text>
</comment>
<gene>
    <name evidence="2" type="ORF">GCM10010968_11420</name>
</gene>
<evidence type="ECO:0000256" key="1">
    <source>
        <dbReference type="SAM" id="Phobius"/>
    </source>
</evidence>
<organism evidence="2 3">
    <name type="scientific">Agrococcus terreus</name>
    <dbReference type="NCBI Taxonomy" id="574649"/>
    <lineage>
        <taxon>Bacteria</taxon>
        <taxon>Bacillati</taxon>
        <taxon>Actinomycetota</taxon>
        <taxon>Actinomycetes</taxon>
        <taxon>Micrococcales</taxon>
        <taxon>Microbacteriaceae</taxon>
        <taxon>Agrococcus</taxon>
    </lineage>
</organism>
<evidence type="ECO:0008006" key="4">
    <source>
        <dbReference type="Google" id="ProtNLM"/>
    </source>
</evidence>
<feature type="transmembrane region" description="Helical" evidence="1">
    <location>
        <begin position="114"/>
        <end position="133"/>
    </location>
</feature>
<sequence length="417" mass="42687">MVDAFRGRDALSVVVPVLAAAAAAIREQVVNGVSVCVVVAIVLAPVWIGALREYRWARTLVALGLAAAAWGAGATLLQTERGIDLVLLRQETGTLLSLVGGVGLLLWARSRIGVGATVLSFAVGALLNVALSGGNPANLWKYSLAVPVALLLLGLAARTGERWLPVVVLGGLAIVSALSDSRSMTSFLLLAGAAMLWQAAGERGSRARPWTALVALAAVGLAAASLLQALILDGVLGQSAQQRSEAQIDASGSIITGARPELGAATALIAARPLGYGSGTLPSSRDVWSAKQGMQLLGYDPDNGYVDRFMFGGHYEVHSVLGDLWIRFGPLGAALVVLIVAVGIAGLASGLSVRHASGALVLLALLGAWDALFSPMLTSYRSLALLFAIAAVPLVTASASRPSRRSGAPSAESSTPS</sequence>
<evidence type="ECO:0000313" key="3">
    <source>
        <dbReference type="Proteomes" id="UP000626982"/>
    </source>
</evidence>
<dbReference type="RefSeq" id="WP_188716954.1">
    <property type="nucleotide sequence ID" value="NZ_BAABBD010000002.1"/>
</dbReference>
<keyword evidence="1" id="KW-1133">Transmembrane helix</keyword>
<dbReference type="EMBL" id="BMLM01000001">
    <property type="protein sequence ID" value="GGN82046.1"/>
    <property type="molecule type" value="Genomic_DNA"/>
</dbReference>
<feature type="transmembrane region" description="Helical" evidence="1">
    <location>
        <begin position="359"/>
        <end position="377"/>
    </location>
</feature>
<feature type="transmembrane region" description="Helical" evidence="1">
    <location>
        <begin position="163"/>
        <end position="178"/>
    </location>
</feature>
<proteinExistence type="predicted"/>
<reference evidence="3" key="1">
    <citation type="journal article" date="2019" name="Int. J. Syst. Evol. Microbiol.">
        <title>The Global Catalogue of Microorganisms (GCM) 10K type strain sequencing project: providing services to taxonomists for standard genome sequencing and annotation.</title>
        <authorList>
            <consortium name="The Broad Institute Genomics Platform"/>
            <consortium name="The Broad Institute Genome Sequencing Center for Infectious Disease"/>
            <person name="Wu L."/>
            <person name="Ma J."/>
        </authorList>
    </citation>
    <scope>NUCLEOTIDE SEQUENCE [LARGE SCALE GENOMIC DNA]</scope>
    <source>
        <strain evidence="3">CGMCC 1.6960</strain>
    </source>
</reference>
<feature type="transmembrane region" description="Helical" evidence="1">
    <location>
        <begin position="383"/>
        <end position="400"/>
    </location>
</feature>
<feature type="transmembrane region" description="Helical" evidence="1">
    <location>
        <begin position="60"/>
        <end position="79"/>
    </location>
</feature>
<protein>
    <recommendedName>
        <fullName evidence="4">O-antigen ligase</fullName>
    </recommendedName>
</protein>
<evidence type="ECO:0000313" key="2">
    <source>
        <dbReference type="EMBL" id="GGN82046.1"/>
    </source>
</evidence>
<feature type="transmembrane region" description="Helical" evidence="1">
    <location>
        <begin position="212"/>
        <end position="231"/>
    </location>
</feature>
<feature type="transmembrane region" description="Helical" evidence="1">
    <location>
        <begin position="139"/>
        <end position="156"/>
    </location>
</feature>
<feature type="transmembrane region" description="Helical" evidence="1">
    <location>
        <begin position="324"/>
        <end position="347"/>
    </location>
</feature>
<feature type="transmembrane region" description="Helical" evidence="1">
    <location>
        <begin position="32"/>
        <end position="51"/>
    </location>
</feature>
<keyword evidence="1" id="KW-0472">Membrane</keyword>